<name>A0A3G5A2H5_9VIRU</name>
<protein>
    <submittedName>
        <fullName evidence="1">Uncharacterized protein</fullName>
    </submittedName>
</protein>
<accession>A0A3G5A2H5</accession>
<sequence>MRMGLDSNMIRCACGEEYSVYMIMLKCAACNQIKVHKENIKKVHYGCQTCVPIPKRIDAYICCDCELMPKLVCGEVYVVTQLPKVLCGIIGNFMEATVVIWQKKCFVETCYAYSCGPHDIQCNTCLKSICSRHQAKCVECRGIFCLDCWPIHNRHPKCGFIGPICAAYNLQCAFCKITSNHPHIAYRKRDNVCQTEAVNVCCDHIGYFSEYSRDEITHTMEHNICVCKKKVCRDDLKKCDECSAWGAHGQRVGTPSPCDLCEGKIIYSNLCCRCLPKFPAIVNYNHMKLCGICKKHACPDHFKRVWGHCSKCDVEGNRSKFLYTDE</sequence>
<dbReference type="EMBL" id="MK072273">
    <property type="protein sequence ID" value="AYV81395.1"/>
    <property type="molecule type" value="Genomic_DNA"/>
</dbReference>
<evidence type="ECO:0000313" key="1">
    <source>
        <dbReference type="EMBL" id="AYV81395.1"/>
    </source>
</evidence>
<gene>
    <name evidence="1" type="ORF">Harvfovirus31_11</name>
</gene>
<organism evidence="1">
    <name type="scientific">Harvfovirus sp</name>
    <dbReference type="NCBI Taxonomy" id="2487768"/>
    <lineage>
        <taxon>Viruses</taxon>
        <taxon>Varidnaviria</taxon>
        <taxon>Bamfordvirae</taxon>
        <taxon>Nucleocytoviricota</taxon>
        <taxon>Megaviricetes</taxon>
        <taxon>Imitervirales</taxon>
        <taxon>Mimiviridae</taxon>
        <taxon>Klosneuvirinae</taxon>
    </lineage>
</organism>
<reference evidence="1" key="1">
    <citation type="submission" date="2018-10" db="EMBL/GenBank/DDBJ databases">
        <title>Hidden diversity of soil giant viruses.</title>
        <authorList>
            <person name="Schulz F."/>
            <person name="Alteio L."/>
            <person name="Goudeau D."/>
            <person name="Ryan E.M."/>
            <person name="Malmstrom R.R."/>
            <person name="Blanchard J."/>
            <person name="Woyke T."/>
        </authorList>
    </citation>
    <scope>NUCLEOTIDE SEQUENCE</scope>
    <source>
        <strain evidence="1">HAV1</strain>
    </source>
</reference>
<proteinExistence type="predicted"/>